<comment type="caution">
    <text evidence="1">The sequence shown here is derived from an EMBL/GenBank/DDBJ whole genome shotgun (WGS) entry which is preliminary data.</text>
</comment>
<dbReference type="OrthoDB" id="5362630at2759"/>
<dbReference type="Proteomes" id="UP000696573">
    <property type="component" value="Unassembled WGS sequence"/>
</dbReference>
<dbReference type="EMBL" id="CABFNQ020000483">
    <property type="protein sequence ID" value="CAH0016698.1"/>
    <property type="molecule type" value="Genomic_DNA"/>
</dbReference>
<accession>A0A9N9V4P8</accession>
<sequence length="144" mass="16395">MSRIICARSADKAQGGVLALCLKLWMAARLIETPWQICGRETLGLRIIDDPDHIFHGKIPVTPVMDTQLDRIVIQSILIPLRHEVLKKIQDKIFKKDPAMWFDLLAAVFISLNTIEIAVGHDHEFATLYGHVLGMVKYMYLQKC</sequence>
<proteinExistence type="predicted"/>
<organism evidence="1 2">
    <name type="scientific">Clonostachys rhizophaga</name>
    <dbReference type="NCBI Taxonomy" id="160324"/>
    <lineage>
        <taxon>Eukaryota</taxon>
        <taxon>Fungi</taxon>
        <taxon>Dikarya</taxon>
        <taxon>Ascomycota</taxon>
        <taxon>Pezizomycotina</taxon>
        <taxon>Sordariomycetes</taxon>
        <taxon>Hypocreomycetidae</taxon>
        <taxon>Hypocreales</taxon>
        <taxon>Bionectriaceae</taxon>
        <taxon>Clonostachys</taxon>
    </lineage>
</organism>
<dbReference type="AlphaFoldDB" id="A0A9N9V4P8"/>
<name>A0A9N9V4P8_9HYPO</name>
<keyword evidence="2" id="KW-1185">Reference proteome</keyword>
<evidence type="ECO:0000313" key="1">
    <source>
        <dbReference type="EMBL" id="CAH0016698.1"/>
    </source>
</evidence>
<protein>
    <submittedName>
        <fullName evidence="1">Uncharacterized protein</fullName>
    </submittedName>
</protein>
<gene>
    <name evidence="1" type="ORF">CRHIZ90672A_00016661</name>
</gene>
<reference evidence="1" key="1">
    <citation type="submission" date="2021-10" db="EMBL/GenBank/DDBJ databases">
        <authorList>
            <person name="Piombo E."/>
        </authorList>
    </citation>
    <scope>NUCLEOTIDE SEQUENCE</scope>
</reference>
<evidence type="ECO:0000313" key="2">
    <source>
        <dbReference type="Proteomes" id="UP000696573"/>
    </source>
</evidence>